<dbReference type="InterPro" id="IPR000847">
    <property type="entry name" value="LysR_HTH_N"/>
</dbReference>
<keyword evidence="2" id="KW-0805">Transcription regulation</keyword>
<evidence type="ECO:0000256" key="1">
    <source>
        <dbReference type="ARBA" id="ARBA00009437"/>
    </source>
</evidence>
<dbReference type="FunFam" id="1.10.10.10:FF:000001">
    <property type="entry name" value="LysR family transcriptional regulator"/>
    <property type="match status" value="1"/>
</dbReference>
<dbReference type="PANTHER" id="PTHR30419">
    <property type="entry name" value="HTH-TYPE TRANSCRIPTIONAL REGULATOR YBHD"/>
    <property type="match status" value="1"/>
</dbReference>
<feature type="domain" description="HTH lysR-type" evidence="5">
    <location>
        <begin position="1"/>
        <end position="58"/>
    </location>
</feature>
<evidence type="ECO:0000256" key="2">
    <source>
        <dbReference type="ARBA" id="ARBA00023015"/>
    </source>
</evidence>
<evidence type="ECO:0000256" key="3">
    <source>
        <dbReference type="ARBA" id="ARBA00023125"/>
    </source>
</evidence>
<evidence type="ECO:0000313" key="6">
    <source>
        <dbReference type="EMBL" id="PWC28542.1"/>
    </source>
</evidence>
<dbReference type="PANTHER" id="PTHR30419:SF8">
    <property type="entry name" value="NITROGEN ASSIMILATION TRANSCRIPTIONAL ACTIVATOR-RELATED"/>
    <property type="match status" value="1"/>
</dbReference>
<sequence>MNPRALRYFLAVVRAGSVRGAAEALHVAASAVSRQVAELEAHHGTALLERLPRGVTPTEAGRILAEHAERQAEEAAFLEDRLRRLRGAPQGTVRLRCGAGFLPDLLENGLAGFATAHPGVAYRVALGTTGEILRAVAEGETDLGLAYNPPAHAGVVSRRLAPQPLAALLPPGHALAEDGTPRPLRAFATLPAALPPEDHGVRRLLARVEADEGFRLSPRLETEAFELQRRFVRAGLGVAFLPGFAALEELRAGQLVAVPLADPLLRHATAHLLARAGRRLPDAVERLAGWLEGRLAALS</sequence>
<name>A0A2U1V3S3_9PROT</name>
<dbReference type="InterPro" id="IPR036388">
    <property type="entry name" value="WH-like_DNA-bd_sf"/>
</dbReference>
<reference evidence="7" key="1">
    <citation type="submission" date="2017-10" db="EMBL/GenBank/DDBJ databases">
        <authorList>
            <person name="Toshchakov S.V."/>
            <person name="Goeva M.A."/>
        </authorList>
    </citation>
    <scope>NUCLEOTIDE SEQUENCE [LARGE SCALE GENOMIC DNA]</scope>
    <source>
        <strain evidence="7">JR1/69-1-13</strain>
    </source>
</reference>
<keyword evidence="3" id="KW-0238">DNA-binding</keyword>
<dbReference type="GO" id="GO:0003700">
    <property type="term" value="F:DNA-binding transcription factor activity"/>
    <property type="evidence" value="ECO:0007669"/>
    <property type="project" value="InterPro"/>
</dbReference>
<proteinExistence type="inferred from homology"/>
<evidence type="ECO:0000256" key="4">
    <source>
        <dbReference type="ARBA" id="ARBA00023163"/>
    </source>
</evidence>
<dbReference type="GO" id="GO:0003677">
    <property type="term" value="F:DNA binding"/>
    <property type="evidence" value="ECO:0007669"/>
    <property type="project" value="UniProtKB-KW"/>
</dbReference>
<gene>
    <name evidence="6" type="ORF">CR165_12685</name>
</gene>
<dbReference type="GO" id="GO:0005829">
    <property type="term" value="C:cytosol"/>
    <property type="evidence" value="ECO:0007669"/>
    <property type="project" value="TreeGrafter"/>
</dbReference>
<accession>A0A2U1V3S3</accession>
<protein>
    <submittedName>
        <fullName evidence="6">LysR family transcriptional regulator</fullName>
    </submittedName>
</protein>
<keyword evidence="7" id="KW-1185">Reference proteome</keyword>
<dbReference type="OrthoDB" id="5297263at2"/>
<dbReference type="AlphaFoldDB" id="A0A2U1V3S3"/>
<dbReference type="PROSITE" id="PS50931">
    <property type="entry name" value="HTH_LYSR"/>
    <property type="match status" value="1"/>
</dbReference>
<dbReference type="Gene3D" id="1.10.10.10">
    <property type="entry name" value="Winged helix-like DNA-binding domain superfamily/Winged helix DNA-binding domain"/>
    <property type="match status" value="1"/>
</dbReference>
<organism evidence="6 7">
    <name type="scientific">Teichococcus aestuarii</name>
    <dbReference type="NCBI Taxonomy" id="568898"/>
    <lineage>
        <taxon>Bacteria</taxon>
        <taxon>Pseudomonadati</taxon>
        <taxon>Pseudomonadota</taxon>
        <taxon>Alphaproteobacteria</taxon>
        <taxon>Acetobacterales</taxon>
        <taxon>Roseomonadaceae</taxon>
        <taxon>Roseomonas</taxon>
    </lineage>
</organism>
<dbReference type="Proteomes" id="UP000245048">
    <property type="component" value="Unassembled WGS sequence"/>
</dbReference>
<dbReference type="Pfam" id="PF00126">
    <property type="entry name" value="HTH_1"/>
    <property type="match status" value="1"/>
</dbReference>
<comment type="similarity">
    <text evidence="1">Belongs to the LysR transcriptional regulatory family.</text>
</comment>
<comment type="caution">
    <text evidence="6">The sequence shown here is derived from an EMBL/GenBank/DDBJ whole genome shotgun (WGS) entry which is preliminary data.</text>
</comment>
<evidence type="ECO:0000313" key="7">
    <source>
        <dbReference type="Proteomes" id="UP000245048"/>
    </source>
</evidence>
<dbReference type="InterPro" id="IPR036390">
    <property type="entry name" value="WH_DNA-bd_sf"/>
</dbReference>
<dbReference type="SUPFAM" id="SSF53850">
    <property type="entry name" value="Periplasmic binding protein-like II"/>
    <property type="match status" value="1"/>
</dbReference>
<dbReference type="InterPro" id="IPR050950">
    <property type="entry name" value="HTH-type_LysR_regulators"/>
</dbReference>
<dbReference type="EMBL" id="PDOA01000007">
    <property type="protein sequence ID" value="PWC28542.1"/>
    <property type="molecule type" value="Genomic_DNA"/>
</dbReference>
<dbReference type="RefSeq" id="WP_109517363.1">
    <property type="nucleotide sequence ID" value="NZ_PDOA01000007.1"/>
</dbReference>
<dbReference type="Gene3D" id="3.40.190.290">
    <property type="match status" value="1"/>
</dbReference>
<dbReference type="Pfam" id="PF03466">
    <property type="entry name" value="LysR_substrate"/>
    <property type="match status" value="1"/>
</dbReference>
<evidence type="ECO:0000259" key="5">
    <source>
        <dbReference type="PROSITE" id="PS50931"/>
    </source>
</evidence>
<dbReference type="SUPFAM" id="SSF46785">
    <property type="entry name" value="Winged helix' DNA-binding domain"/>
    <property type="match status" value="1"/>
</dbReference>
<keyword evidence="4" id="KW-0804">Transcription</keyword>
<dbReference type="InterPro" id="IPR005119">
    <property type="entry name" value="LysR_subst-bd"/>
</dbReference>